<protein>
    <submittedName>
        <fullName evidence="11">Alpha-1,2-mannosyltransferase</fullName>
        <ecNumber evidence="11">2.4.1.-</ecNumber>
    </submittedName>
</protein>
<keyword evidence="6" id="KW-0735">Signal-anchor</keyword>
<dbReference type="HOGENOM" id="CLU_013298_1_2_1"/>
<dbReference type="AlphaFoldDB" id="K0KN88"/>
<comment type="caution">
    <text evidence="11">The sequence shown here is derived from an EMBL/GenBank/DDBJ whole genome shotgun (WGS) entry which is preliminary data.</text>
</comment>
<dbReference type="EMBL" id="CAIF01000049">
    <property type="protein sequence ID" value="CCH42593.1"/>
    <property type="molecule type" value="Genomic_DNA"/>
</dbReference>
<keyword evidence="4 11" id="KW-0808">Transferase</keyword>
<dbReference type="PANTHER" id="PTHR31646">
    <property type="entry name" value="ALPHA-1,2-MANNOSYLTRANSFERASE MNN2"/>
    <property type="match status" value="1"/>
</dbReference>
<dbReference type="GO" id="GO:0000026">
    <property type="term" value="F:alpha-1,2-mannosyltransferase activity"/>
    <property type="evidence" value="ECO:0007669"/>
    <property type="project" value="TreeGrafter"/>
</dbReference>
<accession>K0KN88</accession>
<reference evidence="11 12" key="1">
    <citation type="journal article" date="2012" name="Eukaryot. Cell">
        <title>Draft genome sequence of Wickerhamomyces ciferrii NRRL Y-1031 F-60-10.</title>
        <authorList>
            <person name="Schneider J."/>
            <person name="Andrea H."/>
            <person name="Blom J."/>
            <person name="Jaenicke S."/>
            <person name="Ruckert C."/>
            <person name="Schorsch C."/>
            <person name="Szczepanowski R."/>
            <person name="Farwick M."/>
            <person name="Goesmann A."/>
            <person name="Puhler A."/>
            <person name="Schaffer S."/>
            <person name="Tauch A."/>
            <person name="Kohler T."/>
            <person name="Brinkrolf K."/>
        </authorList>
    </citation>
    <scope>NUCLEOTIDE SEQUENCE [LARGE SCALE GENOMIC DNA]</scope>
    <source>
        <strain evidence="12">ATCC 14091 / BCRC 22168 / CBS 111 / JCM 3599 / NBRC 0793 / NRRL Y-1031 F-60-10</strain>
    </source>
</reference>
<dbReference type="GO" id="GO:0046354">
    <property type="term" value="P:mannan biosynthetic process"/>
    <property type="evidence" value="ECO:0007669"/>
    <property type="project" value="TreeGrafter"/>
</dbReference>
<dbReference type="PANTHER" id="PTHR31646:SF1">
    <property type="entry name" value="ALPHA-1,2-MANNOSYLTRANSFERASE MNN2"/>
    <property type="match status" value="1"/>
</dbReference>
<dbReference type="STRING" id="1206466.K0KN88"/>
<dbReference type="Proteomes" id="UP000009328">
    <property type="component" value="Unassembled WGS sequence"/>
</dbReference>
<evidence type="ECO:0000256" key="6">
    <source>
        <dbReference type="ARBA" id="ARBA00022968"/>
    </source>
</evidence>
<sequence length="635" mass="73887">MRILRLRKNQKLAISLVLLFTIIGLLIFTVTNYDIDTSTIQRTFKLENFVNLSNNETHDPTPLLAGQSIVTDNEKETFKLNTNPVEFIQTKYESEPGKADISIEQIYKFKKFLNDEILTPILDEDSSIKKVSSLFEQSHYSEGKKKPHTAGPVKENYREDPVYTKDFLLQYLTLTNQEVSILKKSHSNIVKSLPNSFPNEVVESTFTDSQNNPTNGYVYVGGAQLNFLTLLSIKTLRASGSVLPVEIIIPKHLEFDIELCNYIFPKLNAKCLIMEDFIGKSTKKKIDKYQLKSIAMLISSFQNILFLDGDNMIVENPDYLFFNEPFKSYGLITWPDLWRRSTSPFWYSIANIDVNENKKIRNSYWHNFHKQDLISQDGEQGFGNDWLYSYHDFQGTIPETSSESGQLMINKKTHAKTLFLSIYYNIYGPNYYYPLLTQNSHGEGDKETYISAAHSLGQPYYQVEEFPRDFQSNNGKNRQGKTRTIHAVGQYDPSNEFELKLNQDGKTSRQSINDYKYINDKSHWEYKIWKDSKIMFLHCNSPKLYTWELLKGSLTSMGQKIRLYGDLISQLTPFSNDQKDSKIEPRDFELELFEHMKWYFCDHKDIKIKGLPSLDFDKICLEIKVHIDFLKKSKK</sequence>
<evidence type="ECO:0000313" key="12">
    <source>
        <dbReference type="Proteomes" id="UP000009328"/>
    </source>
</evidence>
<keyword evidence="7 10" id="KW-1133">Transmembrane helix</keyword>
<evidence type="ECO:0000256" key="4">
    <source>
        <dbReference type="ARBA" id="ARBA00022679"/>
    </source>
</evidence>
<evidence type="ECO:0000256" key="9">
    <source>
        <dbReference type="ARBA" id="ARBA00023136"/>
    </source>
</evidence>
<comment type="similarity">
    <text evidence="3">Belongs to the MNN1/MNT family.</text>
</comment>
<evidence type="ECO:0000256" key="3">
    <source>
        <dbReference type="ARBA" id="ARBA00009105"/>
    </source>
</evidence>
<comment type="subcellular location">
    <subcellularLocation>
        <location evidence="1">Golgi apparatus membrane</location>
        <topology evidence="1">Single-pass type II membrane protein</topology>
    </subcellularLocation>
</comment>
<keyword evidence="9 10" id="KW-0472">Membrane</keyword>
<dbReference type="Pfam" id="PF11051">
    <property type="entry name" value="Mannosyl_trans3"/>
    <property type="match status" value="1"/>
</dbReference>
<keyword evidence="12" id="KW-1185">Reference proteome</keyword>
<evidence type="ECO:0000256" key="8">
    <source>
        <dbReference type="ARBA" id="ARBA00023034"/>
    </source>
</evidence>
<dbReference type="GO" id="GO:0000139">
    <property type="term" value="C:Golgi membrane"/>
    <property type="evidence" value="ECO:0007669"/>
    <property type="project" value="UniProtKB-SubCell"/>
</dbReference>
<dbReference type="InterPro" id="IPR022751">
    <property type="entry name" value="Alpha_mannosyltransferase"/>
</dbReference>
<proteinExistence type="inferred from homology"/>
<comment type="pathway">
    <text evidence="2">Protein modification; protein glycosylation.</text>
</comment>
<evidence type="ECO:0000256" key="10">
    <source>
        <dbReference type="SAM" id="Phobius"/>
    </source>
</evidence>
<evidence type="ECO:0000313" key="11">
    <source>
        <dbReference type="EMBL" id="CCH42593.1"/>
    </source>
</evidence>
<keyword evidence="5 10" id="KW-0812">Transmembrane</keyword>
<evidence type="ECO:0000256" key="5">
    <source>
        <dbReference type="ARBA" id="ARBA00022692"/>
    </source>
</evidence>
<dbReference type="EC" id="2.4.1.-" evidence="11"/>
<evidence type="ECO:0000256" key="7">
    <source>
        <dbReference type="ARBA" id="ARBA00022989"/>
    </source>
</evidence>
<evidence type="ECO:0000256" key="1">
    <source>
        <dbReference type="ARBA" id="ARBA00004323"/>
    </source>
</evidence>
<dbReference type="InterPro" id="IPR029044">
    <property type="entry name" value="Nucleotide-diphossugar_trans"/>
</dbReference>
<organism evidence="11 12">
    <name type="scientific">Wickerhamomyces ciferrii (strain ATCC 14091 / BCRC 22168 / CBS 111 / JCM 3599 / NBRC 0793 / NRRL Y-1031 F-60-10)</name>
    <name type="common">Yeast</name>
    <name type="synonym">Pichia ciferrii</name>
    <dbReference type="NCBI Taxonomy" id="1206466"/>
    <lineage>
        <taxon>Eukaryota</taxon>
        <taxon>Fungi</taxon>
        <taxon>Dikarya</taxon>
        <taxon>Ascomycota</taxon>
        <taxon>Saccharomycotina</taxon>
        <taxon>Saccharomycetes</taxon>
        <taxon>Phaffomycetales</taxon>
        <taxon>Wickerhamomycetaceae</taxon>
        <taxon>Wickerhamomyces</taxon>
    </lineage>
</organism>
<keyword evidence="8" id="KW-0333">Golgi apparatus</keyword>
<dbReference type="SUPFAM" id="SSF53448">
    <property type="entry name" value="Nucleotide-diphospho-sugar transferases"/>
    <property type="match status" value="1"/>
</dbReference>
<dbReference type="eggNOG" id="ENOG502SJ0W">
    <property type="taxonomic scope" value="Eukaryota"/>
</dbReference>
<dbReference type="InParanoid" id="K0KN88"/>
<evidence type="ECO:0000256" key="2">
    <source>
        <dbReference type="ARBA" id="ARBA00004922"/>
    </source>
</evidence>
<name>K0KN88_WICCF</name>
<gene>
    <name evidence="11" type="ORF">BN7_2137</name>
</gene>
<feature type="transmembrane region" description="Helical" evidence="10">
    <location>
        <begin position="12"/>
        <end position="33"/>
    </location>
</feature>
<keyword evidence="11" id="KW-0328">Glycosyltransferase</keyword>